<feature type="transmembrane region" description="Helical" evidence="8">
    <location>
        <begin position="318"/>
        <end position="336"/>
    </location>
</feature>
<accession>A0A8J3CT00</accession>
<dbReference type="GO" id="GO:0016763">
    <property type="term" value="F:pentosyltransferase activity"/>
    <property type="evidence" value="ECO:0007669"/>
    <property type="project" value="TreeGrafter"/>
</dbReference>
<dbReference type="InterPro" id="IPR038731">
    <property type="entry name" value="RgtA/B/C-like"/>
</dbReference>
<evidence type="ECO:0000256" key="7">
    <source>
        <dbReference type="ARBA" id="ARBA00023136"/>
    </source>
</evidence>
<feature type="transmembrane region" description="Helical" evidence="8">
    <location>
        <begin position="99"/>
        <end position="119"/>
    </location>
</feature>
<protein>
    <submittedName>
        <fullName evidence="10">Glucosyltransferase</fullName>
    </submittedName>
</protein>
<proteinExistence type="predicted"/>
<evidence type="ECO:0000256" key="1">
    <source>
        <dbReference type="ARBA" id="ARBA00004651"/>
    </source>
</evidence>
<dbReference type="Pfam" id="PF13231">
    <property type="entry name" value="PMT_2"/>
    <property type="match status" value="1"/>
</dbReference>
<feature type="transmembrane region" description="Helical" evidence="8">
    <location>
        <begin position="402"/>
        <end position="423"/>
    </location>
</feature>
<dbReference type="RefSeq" id="WP_189498305.1">
    <property type="nucleotide sequence ID" value="NZ_BMZH01000009.1"/>
</dbReference>
<organism evidence="10 11">
    <name type="scientific">Algimonas arctica</name>
    <dbReference type="NCBI Taxonomy" id="1479486"/>
    <lineage>
        <taxon>Bacteria</taxon>
        <taxon>Pseudomonadati</taxon>
        <taxon>Pseudomonadota</taxon>
        <taxon>Alphaproteobacteria</taxon>
        <taxon>Maricaulales</taxon>
        <taxon>Robiginitomaculaceae</taxon>
        <taxon>Algimonas</taxon>
    </lineage>
</organism>
<evidence type="ECO:0000313" key="11">
    <source>
        <dbReference type="Proteomes" id="UP000634004"/>
    </source>
</evidence>
<feature type="transmembrane region" description="Helical" evidence="8">
    <location>
        <begin position="125"/>
        <end position="142"/>
    </location>
</feature>
<name>A0A8J3CT00_9PROT</name>
<dbReference type="Proteomes" id="UP000634004">
    <property type="component" value="Unassembled WGS sequence"/>
</dbReference>
<evidence type="ECO:0000259" key="9">
    <source>
        <dbReference type="Pfam" id="PF13231"/>
    </source>
</evidence>
<dbReference type="PANTHER" id="PTHR33908">
    <property type="entry name" value="MANNOSYLTRANSFERASE YKCB-RELATED"/>
    <property type="match status" value="1"/>
</dbReference>
<evidence type="ECO:0000313" key="10">
    <source>
        <dbReference type="EMBL" id="GHA98348.1"/>
    </source>
</evidence>
<keyword evidence="6 8" id="KW-1133">Transmembrane helix</keyword>
<feature type="transmembrane region" description="Helical" evidence="8">
    <location>
        <begin position="263"/>
        <end position="287"/>
    </location>
</feature>
<feature type="transmembrane region" description="Helical" evidence="8">
    <location>
        <begin position="211"/>
        <end position="231"/>
    </location>
</feature>
<keyword evidence="4" id="KW-0808">Transferase</keyword>
<keyword evidence="3" id="KW-0328">Glycosyltransferase</keyword>
<reference evidence="10" key="1">
    <citation type="journal article" date="2014" name="Int. J. Syst. Evol. Microbiol.">
        <title>Complete genome sequence of Corynebacterium casei LMG S-19264T (=DSM 44701T), isolated from a smear-ripened cheese.</title>
        <authorList>
            <consortium name="US DOE Joint Genome Institute (JGI-PGF)"/>
            <person name="Walter F."/>
            <person name="Albersmeier A."/>
            <person name="Kalinowski J."/>
            <person name="Ruckert C."/>
        </authorList>
    </citation>
    <scope>NUCLEOTIDE SEQUENCE</scope>
    <source>
        <strain evidence="10">KCTC 32513</strain>
    </source>
</reference>
<evidence type="ECO:0000256" key="5">
    <source>
        <dbReference type="ARBA" id="ARBA00022692"/>
    </source>
</evidence>
<dbReference type="GO" id="GO:0009103">
    <property type="term" value="P:lipopolysaccharide biosynthetic process"/>
    <property type="evidence" value="ECO:0007669"/>
    <property type="project" value="TreeGrafter"/>
</dbReference>
<evidence type="ECO:0000256" key="3">
    <source>
        <dbReference type="ARBA" id="ARBA00022676"/>
    </source>
</evidence>
<comment type="caution">
    <text evidence="10">The sequence shown here is derived from an EMBL/GenBank/DDBJ whole genome shotgun (WGS) entry which is preliminary data.</text>
</comment>
<evidence type="ECO:0000256" key="2">
    <source>
        <dbReference type="ARBA" id="ARBA00022475"/>
    </source>
</evidence>
<feature type="transmembrane region" description="Helical" evidence="8">
    <location>
        <begin position="12"/>
        <end position="30"/>
    </location>
</feature>
<feature type="transmembrane region" description="Helical" evidence="8">
    <location>
        <begin position="174"/>
        <end position="199"/>
    </location>
</feature>
<keyword evidence="5 8" id="KW-0812">Transmembrane</keyword>
<reference evidence="10" key="2">
    <citation type="submission" date="2020-09" db="EMBL/GenBank/DDBJ databases">
        <authorList>
            <person name="Sun Q."/>
            <person name="Kim S."/>
        </authorList>
    </citation>
    <scope>NUCLEOTIDE SEQUENCE</scope>
    <source>
        <strain evidence="10">KCTC 32513</strain>
    </source>
</reference>
<feature type="transmembrane region" description="Helical" evidence="8">
    <location>
        <begin position="294"/>
        <end position="312"/>
    </location>
</feature>
<feature type="transmembrane region" description="Helical" evidence="8">
    <location>
        <begin position="374"/>
        <end position="395"/>
    </location>
</feature>
<gene>
    <name evidence="10" type="ORF">GCM10009069_21520</name>
</gene>
<dbReference type="EMBL" id="BMZH01000009">
    <property type="protein sequence ID" value="GHA98348.1"/>
    <property type="molecule type" value="Genomic_DNA"/>
</dbReference>
<evidence type="ECO:0000256" key="6">
    <source>
        <dbReference type="ARBA" id="ARBA00022989"/>
    </source>
</evidence>
<sequence>MLDTPSNRLRDLLFLTLIGLFAFLPGLASIPPIDRDESRYVQATVQMVETGALIDIRFQDQARHKKPAGAYWAQLASLGATGQIDDVKRGERAIWAHRLPSVLGALIAIWATYLCGAALFGRREAVISAGLLAVSVSLVFEAHLAKTDAMLAGASAVVLYGLATRRAWPTWLGLALGMLLKGPILLGLAILALAVDAIWNRSAARVRSIMKPLPILVALMMAVPWFIAIGLETNGAFFAEAIGRDFGGKIAGAQEFHGGAPGYYLITTLFMFWPGIFAVPIAVFFAWQQRADQDIRLLIAWLVPMWILLELVPTKLPHYTLILYPALVLLAGAGWVKLTDARKTRVAGLTLAAVIGGLLSVGVAATLWTATPPIWVGVIAIGMIALALSAGVCLLRQQDKRALTLTALFLGIGFGGVIGHSPLIDLTPRLVAKIPEGMRISSPDYREPSLVFLTDTQTRLARAAEPGDALILADDTAAPACATKGETVAGMNYAKGSNVSLTVFLTENCSVAELYRWAVAD</sequence>
<dbReference type="GO" id="GO:0010041">
    <property type="term" value="P:response to iron(III) ion"/>
    <property type="evidence" value="ECO:0007669"/>
    <property type="project" value="TreeGrafter"/>
</dbReference>
<feature type="domain" description="Glycosyltransferase RgtA/B/C/D-like" evidence="9">
    <location>
        <begin position="93"/>
        <end position="226"/>
    </location>
</feature>
<dbReference type="PANTHER" id="PTHR33908:SF3">
    <property type="entry name" value="UNDECAPRENYL PHOSPHATE-ALPHA-4-AMINO-4-DEOXY-L-ARABINOSE ARABINOSYL TRANSFERASE"/>
    <property type="match status" value="1"/>
</dbReference>
<comment type="subcellular location">
    <subcellularLocation>
        <location evidence="1">Cell membrane</location>
        <topology evidence="1">Multi-pass membrane protein</topology>
    </subcellularLocation>
</comment>
<keyword evidence="7 8" id="KW-0472">Membrane</keyword>
<feature type="transmembrane region" description="Helical" evidence="8">
    <location>
        <begin position="348"/>
        <end position="368"/>
    </location>
</feature>
<keyword evidence="11" id="KW-1185">Reference proteome</keyword>
<evidence type="ECO:0000256" key="4">
    <source>
        <dbReference type="ARBA" id="ARBA00022679"/>
    </source>
</evidence>
<dbReference type="AlphaFoldDB" id="A0A8J3CT00"/>
<dbReference type="InterPro" id="IPR050297">
    <property type="entry name" value="LipidA_mod_glycosyltrf_83"/>
</dbReference>
<keyword evidence="2" id="KW-1003">Cell membrane</keyword>
<evidence type="ECO:0000256" key="8">
    <source>
        <dbReference type="SAM" id="Phobius"/>
    </source>
</evidence>
<dbReference type="GO" id="GO:0005886">
    <property type="term" value="C:plasma membrane"/>
    <property type="evidence" value="ECO:0007669"/>
    <property type="project" value="UniProtKB-SubCell"/>
</dbReference>